<protein>
    <submittedName>
        <fullName evidence="2">Solute carrier family 22 member 6-A</fullName>
    </submittedName>
</protein>
<evidence type="ECO:0000313" key="3">
    <source>
        <dbReference type="Proteomes" id="UP000762676"/>
    </source>
</evidence>
<evidence type="ECO:0000256" key="1">
    <source>
        <dbReference type="SAM" id="Phobius"/>
    </source>
</evidence>
<organism evidence="2 3">
    <name type="scientific">Elysia marginata</name>
    <dbReference type="NCBI Taxonomy" id="1093978"/>
    <lineage>
        <taxon>Eukaryota</taxon>
        <taxon>Metazoa</taxon>
        <taxon>Spiralia</taxon>
        <taxon>Lophotrochozoa</taxon>
        <taxon>Mollusca</taxon>
        <taxon>Gastropoda</taxon>
        <taxon>Heterobranchia</taxon>
        <taxon>Euthyneura</taxon>
        <taxon>Panpulmonata</taxon>
        <taxon>Sacoglossa</taxon>
        <taxon>Placobranchoidea</taxon>
        <taxon>Plakobranchidae</taxon>
        <taxon>Elysia</taxon>
    </lineage>
</organism>
<sequence>MDNLFVKLGDPGRVQVIWFFLLACSLFTVAPNAVVGVFFGYSPAHFCNATIEWSNVTETPDTPRIVSLTQLNSSLPSTFRSAQGQFEFDYLDDPATLVLVSLWRQSAAENVESSRPSQAGDRNKSDGGALALGIIQHGNCLVNLTFNASTFGQQAQKTTISTACKRGEWVYDLSGREASTVTDVSNQL</sequence>
<dbReference type="Proteomes" id="UP000762676">
    <property type="component" value="Unassembled WGS sequence"/>
</dbReference>
<keyword evidence="3" id="KW-1185">Reference proteome</keyword>
<keyword evidence="1" id="KW-0812">Transmembrane</keyword>
<reference evidence="2 3" key="1">
    <citation type="journal article" date="2021" name="Elife">
        <title>Chloroplast acquisition without the gene transfer in kleptoplastic sea slugs, Plakobranchus ocellatus.</title>
        <authorList>
            <person name="Maeda T."/>
            <person name="Takahashi S."/>
            <person name="Yoshida T."/>
            <person name="Shimamura S."/>
            <person name="Takaki Y."/>
            <person name="Nagai Y."/>
            <person name="Toyoda A."/>
            <person name="Suzuki Y."/>
            <person name="Arimoto A."/>
            <person name="Ishii H."/>
            <person name="Satoh N."/>
            <person name="Nishiyama T."/>
            <person name="Hasebe M."/>
            <person name="Maruyama T."/>
            <person name="Minagawa J."/>
            <person name="Obokata J."/>
            <person name="Shigenobu S."/>
        </authorList>
    </citation>
    <scope>NUCLEOTIDE SEQUENCE [LARGE SCALE GENOMIC DNA]</scope>
</reference>
<dbReference type="EMBL" id="BMAT01008139">
    <property type="protein sequence ID" value="GFR78699.1"/>
    <property type="molecule type" value="Genomic_DNA"/>
</dbReference>
<evidence type="ECO:0000313" key="2">
    <source>
        <dbReference type="EMBL" id="GFR78699.1"/>
    </source>
</evidence>
<dbReference type="PROSITE" id="PS51257">
    <property type="entry name" value="PROKAR_LIPOPROTEIN"/>
    <property type="match status" value="1"/>
</dbReference>
<keyword evidence="1" id="KW-0472">Membrane</keyword>
<gene>
    <name evidence="2" type="ORF">ElyMa_004001500</name>
</gene>
<accession>A0AAV4G033</accession>
<feature type="transmembrane region" description="Helical" evidence="1">
    <location>
        <begin position="16"/>
        <end position="41"/>
    </location>
</feature>
<name>A0AAV4G033_9GAST</name>
<dbReference type="AlphaFoldDB" id="A0AAV4G033"/>
<proteinExistence type="predicted"/>
<keyword evidence="1" id="KW-1133">Transmembrane helix</keyword>
<comment type="caution">
    <text evidence="2">The sequence shown here is derived from an EMBL/GenBank/DDBJ whole genome shotgun (WGS) entry which is preliminary data.</text>
</comment>